<keyword evidence="1" id="KW-1133">Transmembrane helix</keyword>
<gene>
    <name evidence="2" type="ORF">C7452_1464</name>
</gene>
<feature type="transmembrane region" description="Helical" evidence="1">
    <location>
        <begin position="6"/>
        <end position="22"/>
    </location>
</feature>
<protein>
    <recommendedName>
        <fullName evidence="4">DUF4405 domain-containing protein</fullName>
    </recommendedName>
</protein>
<keyword evidence="1" id="KW-0812">Transmembrane</keyword>
<proteinExistence type="predicted"/>
<dbReference type="AlphaFoldDB" id="A0A371NBS8"/>
<reference evidence="2 3" key="1">
    <citation type="submission" date="2018-07" db="EMBL/GenBank/DDBJ databases">
        <title>Genomic Encyclopedia of Type Strains, Phase IV (KMG-IV): sequencing the most valuable type-strain genomes for metagenomic binning, comparative biology and taxonomic classification.</title>
        <authorList>
            <person name="Goeker M."/>
        </authorList>
    </citation>
    <scope>NUCLEOTIDE SEQUENCE [LARGE SCALE GENOMIC DNA]</scope>
    <source>
        <strain evidence="2 3">DSM 7466</strain>
    </source>
</reference>
<organism evidence="2 3">
    <name type="scientific">Methanothermobacter defluvii</name>
    <dbReference type="NCBI Taxonomy" id="49339"/>
    <lineage>
        <taxon>Archaea</taxon>
        <taxon>Methanobacteriati</taxon>
        <taxon>Methanobacteriota</taxon>
        <taxon>Methanomada group</taxon>
        <taxon>Methanobacteria</taxon>
        <taxon>Methanobacteriales</taxon>
        <taxon>Methanobacteriaceae</taxon>
        <taxon>Methanothermobacter</taxon>
    </lineage>
</organism>
<keyword evidence="1" id="KW-0472">Membrane</keyword>
<feature type="transmembrane region" description="Helical" evidence="1">
    <location>
        <begin position="34"/>
        <end position="58"/>
    </location>
</feature>
<accession>A0A371NBS8</accession>
<keyword evidence="3" id="KW-1185">Reference proteome</keyword>
<dbReference type="Proteomes" id="UP000256864">
    <property type="component" value="Unassembled WGS sequence"/>
</dbReference>
<sequence>MGYSILPAIPVTGLYMVTYLLYRTGFIGRALHVNLWNLVILLAFTISGIGGFVLMLLTEAGVKFYLNPQLLYWHVEAGIALIPLTVFHFHCYRGSLKRIIGVGK</sequence>
<evidence type="ECO:0000256" key="1">
    <source>
        <dbReference type="SAM" id="Phobius"/>
    </source>
</evidence>
<evidence type="ECO:0000313" key="2">
    <source>
        <dbReference type="EMBL" id="REE26495.1"/>
    </source>
</evidence>
<feature type="transmembrane region" description="Helical" evidence="1">
    <location>
        <begin position="70"/>
        <end position="89"/>
    </location>
</feature>
<evidence type="ECO:0008006" key="4">
    <source>
        <dbReference type="Google" id="ProtNLM"/>
    </source>
</evidence>
<dbReference type="EMBL" id="QREL01000002">
    <property type="protein sequence ID" value="REE26495.1"/>
    <property type="molecule type" value="Genomic_DNA"/>
</dbReference>
<evidence type="ECO:0000313" key="3">
    <source>
        <dbReference type="Proteomes" id="UP000256864"/>
    </source>
</evidence>
<comment type="caution">
    <text evidence="2">The sequence shown here is derived from an EMBL/GenBank/DDBJ whole genome shotgun (WGS) entry which is preliminary data.</text>
</comment>
<name>A0A371NBS8_9EURY</name>
<dbReference type="RefSeq" id="WP_115892699.1">
    <property type="nucleotide sequence ID" value="NZ_QREL01000002.1"/>
</dbReference>